<gene>
    <name evidence="6" type="ORF">DIT26_07815</name>
    <name evidence="7" type="ORF">XE02_0434</name>
</gene>
<dbReference type="EMBL" id="LGGW01000024">
    <property type="protein sequence ID" value="KUK90669.1"/>
    <property type="molecule type" value="Genomic_DNA"/>
</dbReference>
<dbReference type="Gene3D" id="1.20.1250.20">
    <property type="entry name" value="MFS general substrate transporter like domains"/>
    <property type="match status" value="2"/>
</dbReference>
<feature type="transmembrane region" description="Helical" evidence="4">
    <location>
        <begin position="375"/>
        <end position="394"/>
    </location>
</feature>
<dbReference type="InterPro" id="IPR020846">
    <property type="entry name" value="MFS_dom"/>
</dbReference>
<feature type="transmembrane region" description="Helical" evidence="4">
    <location>
        <begin position="7"/>
        <end position="35"/>
    </location>
</feature>
<feature type="transmembrane region" description="Helical" evidence="4">
    <location>
        <begin position="307"/>
        <end position="331"/>
    </location>
</feature>
<feature type="transmembrane region" description="Helical" evidence="4">
    <location>
        <begin position="343"/>
        <end position="363"/>
    </location>
</feature>
<dbReference type="InterPro" id="IPR011701">
    <property type="entry name" value="MFS"/>
</dbReference>
<feature type="transmembrane region" description="Helical" evidence="4">
    <location>
        <begin position="137"/>
        <end position="160"/>
    </location>
</feature>
<evidence type="ECO:0000256" key="3">
    <source>
        <dbReference type="ARBA" id="ARBA00023136"/>
    </source>
</evidence>
<dbReference type="Pfam" id="PF07690">
    <property type="entry name" value="MFS_1"/>
    <property type="match status" value="2"/>
</dbReference>
<dbReference type="PANTHER" id="PTHR11360">
    <property type="entry name" value="MONOCARBOXYLATE TRANSPORTER"/>
    <property type="match status" value="1"/>
</dbReference>
<protein>
    <submittedName>
        <fullName evidence="7">Nitrate/nitrite transporter</fullName>
    </submittedName>
    <submittedName>
        <fullName evidence="6">Oxalate:formate antiporter</fullName>
    </submittedName>
</protein>
<keyword evidence="3 4" id="KW-0472">Membrane</keyword>
<reference evidence="6 9" key="3">
    <citation type="journal article" date="2018" name="Nat. Biotechnol.">
        <title>A standardized bacterial taxonomy based on genome phylogeny substantially revises the tree of life.</title>
        <authorList>
            <person name="Parks D.H."/>
            <person name="Chuvochina M."/>
            <person name="Waite D.W."/>
            <person name="Rinke C."/>
            <person name="Skarshewski A."/>
            <person name="Chaumeil P.A."/>
            <person name="Hugenholtz P."/>
        </authorList>
    </citation>
    <scope>NUCLEOTIDE SEQUENCE [LARGE SCALE GENOMIC DNA]</scope>
    <source>
        <strain evidence="6">UBA9905</strain>
    </source>
</reference>
<dbReference type="EMBL" id="DQBS01000174">
    <property type="protein sequence ID" value="HCO70462.1"/>
    <property type="molecule type" value="Genomic_DNA"/>
</dbReference>
<feature type="transmembrane region" description="Helical" evidence="4">
    <location>
        <begin position="281"/>
        <end position="301"/>
    </location>
</feature>
<feature type="transmembrane region" description="Helical" evidence="4">
    <location>
        <begin position="252"/>
        <end position="269"/>
    </location>
</feature>
<dbReference type="Proteomes" id="UP000055014">
    <property type="component" value="Unassembled WGS sequence"/>
</dbReference>
<evidence type="ECO:0000313" key="8">
    <source>
        <dbReference type="Proteomes" id="UP000055014"/>
    </source>
</evidence>
<accession>A0A117M8S2</accession>
<organism evidence="7 8">
    <name type="scientific">Mesotoga infera</name>
    <dbReference type="NCBI Taxonomy" id="1236046"/>
    <lineage>
        <taxon>Bacteria</taxon>
        <taxon>Thermotogati</taxon>
        <taxon>Thermotogota</taxon>
        <taxon>Thermotogae</taxon>
        <taxon>Kosmotogales</taxon>
        <taxon>Kosmotogaceae</taxon>
        <taxon>Mesotoga</taxon>
    </lineage>
</organism>
<dbReference type="InterPro" id="IPR050327">
    <property type="entry name" value="Proton-linked_MCT"/>
</dbReference>
<evidence type="ECO:0000313" key="9">
    <source>
        <dbReference type="Proteomes" id="UP000264215"/>
    </source>
</evidence>
<dbReference type="PROSITE" id="PS50850">
    <property type="entry name" value="MFS"/>
    <property type="match status" value="1"/>
</dbReference>
<evidence type="ECO:0000259" key="5">
    <source>
        <dbReference type="PROSITE" id="PS50850"/>
    </source>
</evidence>
<dbReference type="SUPFAM" id="SSF103473">
    <property type="entry name" value="MFS general substrate transporter"/>
    <property type="match status" value="1"/>
</dbReference>
<evidence type="ECO:0000256" key="1">
    <source>
        <dbReference type="ARBA" id="ARBA00022692"/>
    </source>
</evidence>
<feature type="transmembrane region" description="Helical" evidence="4">
    <location>
        <begin position="47"/>
        <end position="63"/>
    </location>
</feature>
<reference evidence="8" key="2">
    <citation type="journal article" date="2015" name="MBio">
        <title>Genome-Resolved Metagenomic Analysis Reveals Roles for Candidate Phyla and Other Microbial Community Members in Biogeochemical Transformations in Oil Reservoirs.</title>
        <authorList>
            <person name="Hu P."/>
            <person name="Tom L."/>
            <person name="Singh A."/>
            <person name="Thomas B.C."/>
            <person name="Baker B.J."/>
            <person name="Piceno Y.M."/>
            <person name="Andersen G.L."/>
            <person name="Banfield J.F."/>
        </authorList>
    </citation>
    <scope>NUCLEOTIDE SEQUENCE [LARGE SCALE GENOMIC DNA]</scope>
</reference>
<comment type="caution">
    <text evidence="7">The sequence shown here is derived from an EMBL/GenBank/DDBJ whole genome shotgun (WGS) entry which is preliminary data.</text>
</comment>
<keyword evidence="1 4" id="KW-0812">Transmembrane</keyword>
<dbReference type="PATRIC" id="fig|1236046.5.peg.1606"/>
<name>A0A117M8S2_9BACT</name>
<proteinExistence type="predicted"/>
<keyword evidence="2 4" id="KW-1133">Transmembrane helix</keyword>
<dbReference type="CDD" id="cd17353">
    <property type="entry name" value="MFS_OFA_like"/>
    <property type="match status" value="1"/>
</dbReference>
<dbReference type="Proteomes" id="UP000264215">
    <property type="component" value="Unassembled WGS sequence"/>
</dbReference>
<feature type="domain" description="Major facilitator superfamily (MFS) profile" evidence="5">
    <location>
        <begin position="6"/>
        <end position="399"/>
    </location>
</feature>
<evidence type="ECO:0000256" key="2">
    <source>
        <dbReference type="ARBA" id="ARBA00022989"/>
    </source>
</evidence>
<evidence type="ECO:0000313" key="6">
    <source>
        <dbReference type="EMBL" id="HCO70462.1"/>
    </source>
</evidence>
<evidence type="ECO:0000313" key="7">
    <source>
        <dbReference type="EMBL" id="KUK90669.1"/>
    </source>
</evidence>
<dbReference type="PANTHER" id="PTHR11360:SF304">
    <property type="entry name" value="MFS DOMAIN-CONTAINING PROTEIN"/>
    <property type="match status" value="1"/>
</dbReference>
<dbReference type="GO" id="GO:0022857">
    <property type="term" value="F:transmembrane transporter activity"/>
    <property type="evidence" value="ECO:0007669"/>
    <property type="project" value="InterPro"/>
</dbReference>
<feature type="transmembrane region" description="Helical" evidence="4">
    <location>
        <begin position="75"/>
        <end position="92"/>
    </location>
</feature>
<sequence length="414" mass="44616">MDNSKKAWLVVFSGLGVNLTLGVLYSWGIISAALIDDFKWTATQTQIPYMLASAVFALTMIPGGKLQDKFGPRPVLFVSSILAGLGFFFSGLNLSVAGLTFFFGIVFGLAMGFGYSSPTPAAVKWFHSDHRGLISGIVVSGFGLAPVYIAPLTSGLIGLFGLPTALMILGLLFFLIVFTLSFFISNPQEGVEKVKLKKKPRKTHRLASKDYTLKEMVRTPQFYILWTMFFFGTFAGLLIIGQMSKIGLEQASISNGFLLVVVYAIFNFIGRVTWGSISDFIGRTATLFAMFAIQALVYFLFSSLTNPLALLIGKSVVGFTFGGMLAIFPVVTADFYGVKNLGVNYGVMITAWGVGGVIGPLLGGIARDITGGYEISYIVSAVLSVVGALLSLVIRHPEAEKREKNGGRADAKEN</sequence>
<dbReference type="AlphaFoldDB" id="A0A117M8S2"/>
<feature type="transmembrane region" description="Helical" evidence="4">
    <location>
        <begin position="222"/>
        <end position="240"/>
    </location>
</feature>
<feature type="transmembrane region" description="Helical" evidence="4">
    <location>
        <begin position="166"/>
        <end position="185"/>
    </location>
</feature>
<evidence type="ECO:0000256" key="4">
    <source>
        <dbReference type="SAM" id="Phobius"/>
    </source>
</evidence>
<feature type="transmembrane region" description="Helical" evidence="4">
    <location>
        <begin position="98"/>
        <end position="116"/>
    </location>
</feature>
<dbReference type="InterPro" id="IPR036259">
    <property type="entry name" value="MFS_trans_sf"/>
</dbReference>
<reference evidence="7" key="1">
    <citation type="journal article" date="2015" name="MBio">
        <title>Genome-resolved metagenomic analysis reveals roles for candidate phyla and other microbial community members in biogeochemical transformations in oil reservoirs.</title>
        <authorList>
            <person name="Hu P."/>
            <person name="Tom L."/>
            <person name="Singh A."/>
            <person name="Thomas B.C."/>
            <person name="Baker B.J."/>
            <person name="Piceno Y.M."/>
            <person name="Andersen G.L."/>
            <person name="Banfield J.F."/>
        </authorList>
    </citation>
    <scope>NUCLEOTIDE SEQUENCE [LARGE SCALE GENOMIC DNA]</scope>
    <source>
        <strain evidence="7">46_70</strain>
    </source>
</reference>